<gene>
    <name evidence="1" type="ORF">LTR37_012731</name>
</gene>
<comment type="caution">
    <text evidence="1">The sequence shown here is derived from an EMBL/GenBank/DDBJ whole genome shotgun (WGS) entry which is preliminary data.</text>
</comment>
<keyword evidence="2" id="KW-1185">Reference proteome</keyword>
<protein>
    <submittedName>
        <fullName evidence="1">Uncharacterized protein</fullName>
    </submittedName>
</protein>
<name>A0ACC3MYJ9_9PEZI</name>
<proteinExistence type="predicted"/>
<accession>A0ACC3MYJ9</accession>
<reference evidence="1" key="1">
    <citation type="submission" date="2023-07" db="EMBL/GenBank/DDBJ databases">
        <title>Black Yeasts Isolated from many extreme environments.</title>
        <authorList>
            <person name="Coleine C."/>
            <person name="Stajich J.E."/>
            <person name="Selbmann L."/>
        </authorList>
    </citation>
    <scope>NUCLEOTIDE SEQUENCE</scope>
    <source>
        <strain evidence="1">CCFEE 5714</strain>
    </source>
</reference>
<dbReference type="Proteomes" id="UP001281147">
    <property type="component" value="Unassembled WGS sequence"/>
</dbReference>
<evidence type="ECO:0000313" key="2">
    <source>
        <dbReference type="Proteomes" id="UP001281147"/>
    </source>
</evidence>
<evidence type="ECO:0000313" key="1">
    <source>
        <dbReference type="EMBL" id="KAK3706521.1"/>
    </source>
</evidence>
<sequence length="723" mass="81075">MLRKHEWILTDIQSVEGDDGDITVKTKEAAAKERPIPTSPRRDGSALSLEHPRFPGRADDEYPYGSDEFVRRRPHSQSSSRPMYFDHSDPRRESLEPSIFGRYARRNKRPLPADVDSPDYRRKSLVESKALFLSKMIFSIFAGFLASFFFHVAQSGFVPAPTDLITKKGHLDLTVRYKEVPEGICELTPGVKSYSGYVDIEEHQHIFFWFFEARNQDPATAPLTVWINGGPGSSSMIGLFQELGPCGVDSNGDVYNNPYAWNNVSNMLFIDHPAQVGFSYSDPIPGYISSTSGSIIELPDETCPHYAHQCGTYSYPSPAYTANSTRNSAPSMWKTVQGFTGAFPKYSRSGFNFATESYGGHYGPVYNQYIEEQNDLIDAGELPGAHRINLETVLIGNGWYDPLLQYESYYNFSVYPGNTYDVELPNGRFKQQMYNAMYGPGNCYDMILMCRKTLRNDVCSAADNFCYAEVEYLFDIATGRDEYDIRYLVPDPFPYNYYPDYLNSPKVQQAIGAYVNFTDSNSAVGGAFGNTGDDARLQGAIGDSRKLIEGGTYTVQFAGDADYICNWIGNEAAIERINPPGWSSAGYSNISTSDDIVHGQVKQSDNFAFARIYDAGHEVPFYQPLVALEMFDRAINGLDIATGERRISKGGDYRTSGPSESTYREGGRTVVRKVLPTDSNYNTTTNRPNPPALNSPRSASDQEKRRKRQVRPRLSPYFGQYDV</sequence>
<organism evidence="1 2">
    <name type="scientific">Vermiconidia calcicola</name>
    <dbReference type="NCBI Taxonomy" id="1690605"/>
    <lineage>
        <taxon>Eukaryota</taxon>
        <taxon>Fungi</taxon>
        <taxon>Dikarya</taxon>
        <taxon>Ascomycota</taxon>
        <taxon>Pezizomycotina</taxon>
        <taxon>Dothideomycetes</taxon>
        <taxon>Dothideomycetidae</taxon>
        <taxon>Mycosphaerellales</taxon>
        <taxon>Extremaceae</taxon>
        <taxon>Vermiconidia</taxon>
    </lineage>
</organism>
<dbReference type="EMBL" id="JAUTXU010000119">
    <property type="protein sequence ID" value="KAK3706521.1"/>
    <property type="molecule type" value="Genomic_DNA"/>
</dbReference>